<evidence type="ECO:0000259" key="1">
    <source>
        <dbReference type="Pfam" id="PF03441"/>
    </source>
</evidence>
<dbReference type="Pfam" id="PF03441">
    <property type="entry name" value="FAD_binding_7"/>
    <property type="match status" value="1"/>
</dbReference>
<dbReference type="InterPro" id="IPR005101">
    <property type="entry name" value="Cryptochr/Photolyase_FAD-bd"/>
</dbReference>
<keyword evidence="3" id="KW-1185">Reference proteome</keyword>
<gene>
    <name evidence="2" type="ORF">KDM87_07930</name>
</gene>
<dbReference type="Gene3D" id="1.10.579.10">
    <property type="entry name" value="DNA Cyclobutane Dipyrimidine Photolyase, subunit A, domain 3"/>
    <property type="match status" value="1"/>
</dbReference>
<dbReference type="EMBL" id="JAGSPK010000002">
    <property type="protein sequence ID" value="MBR7792526.1"/>
    <property type="molecule type" value="Genomic_DNA"/>
</dbReference>
<accession>A0ABS5H1E4</accession>
<dbReference type="Proteomes" id="UP000682982">
    <property type="component" value="Unassembled WGS sequence"/>
</dbReference>
<comment type="caution">
    <text evidence="2">The sequence shown here is derived from an EMBL/GenBank/DDBJ whole genome shotgun (WGS) entry which is preliminary data.</text>
</comment>
<name>A0ABS5H1E4_9BURK</name>
<evidence type="ECO:0000313" key="2">
    <source>
        <dbReference type="EMBL" id="MBR7792526.1"/>
    </source>
</evidence>
<feature type="domain" description="Cryptochrome/DNA photolyase FAD-binding" evidence="1">
    <location>
        <begin position="4"/>
        <end position="52"/>
    </location>
</feature>
<proteinExistence type="predicted"/>
<sequence length="55" mass="6694">MTRPIIDYDVYSNQGNWLYISGRGTDPRNGRRFNIQKQIHDYDRDGTYQRLWNTQ</sequence>
<protein>
    <recommendedName>
        <fullName evidence="1">Cryptochrome/DNA photolyase FAD-binding domain-containing protein</fullName>
    </recommendedName>
</protein>
<dbReference type="SUPFAM" id="SSF48173">
    <property type="entry name" value="Cryptochrome/photolyase FAD-binding domain"/>
    <property type="match status" value="1"/>
</dbReference>
<evidence type="ECO:0000313" key="3">
    <source>
        <dbReference type="Proteomes" id="UP000682982"/>
    </source>
</evidence>
<dbReference type="InterPro" id="IPR036134">
    <property type="entry name" value="Crypto/Photolyase_FAD-like_sf"/>
</dbReference>
<reference evidence="2 3" key="1">
    <citation type="submission" date="2021-04" db="EMBL/GenBank/DDBJ databases">
        <title>novel species isolated from subtropical streams in China.</title>
        <authorList>
            <person name="Lu H."/>
        </authorList>
    </citation>
    <scope>NUCLEOTIDE SEQUENCE [LARGE SCALE GENOMIC DNA]</scope>
    <source>
        <strain evidence="2 3">FT147W</strain>
    </source>
</reference>
<organism evidence="2 3">
    <name type="scientific">Undibacterium rivi</name>
    <dbReference type="NCBI Taxonomy" id="2828729"/>
    <lineage>
        <taxon>Bacteria</taxon>
        <taxon>Pseudomonadati</taxon>
        <taxon>Pseudomonadota</taxon>
        <taxon>Betaproteobacteria</taxon>
        <taxon>Burkholderiales</taxon>
        <taxon>Oxalobacteraceae</taxon>
        <taxon>Undibacterium</taxon>
    </lineage>
</organism>